<evidence type="ECO:0000256" key="2">
    <source>
        <dbReference type="ARBA" id="ARBA00009877"/>
    </source>
</evidence>
<comment type="caution">
    <text evidence="12">The sequence shown here is derived from an EMBL/GenBank/DDBJ whole genome shotgun (WGS) entry which is preliminary data.</text>
</comment>
<dbReference type="PANTHER" id="PTHR12428">
    <property type="entry name" value="OXA1"/>
    <property type="match status" value="1"/>
</dbReference>
<dbReference type="Proteomes" id="UP001362999">
    <property type="component" value="Unassembled WGS sequence"/>
</dbReference>
<proteinExistence type="inferred from homology"/>
<sequence length="345" mass="37990">MSSLFGALRASSLRTALKSPVLVVPIPLHRPLSTLNFYRNQRPQLDRRWRSHRWKSGIAASDTSPITLDLPGGKEVVSGTETLPDTGFVADAVNSIPPLQYGDFQVLGLGGWSPAGIIQSSFEIIHVWSGLPWFHTFIAATLFWRFLIFPFAVIGMRNSARMRPVAPRLTEASKAINDARLMGDTVAMQKASMEASKIRREAGVSMLGLVAPLIQLPISIGLFFGVRRMCELPLMQLTQSGFEWLPDLTQPGPYYILPILVAASGNLMITMSARDMDTSRPAMGHFMNVIRVATVLGIYWMDQFASGLLLCLFVTSTSAVAQSALFRSSMARSLLRIPQWTPPPS</sequence>
<evidence type="ECO:0000256" key="9">
    <source>
        <dbReference type="RuleBase" id="RU003945"/>
    </source>
</evidence>
<evidence type="ECO:0000256" key="5">
    <source>
        <dbReference type="ARBA" id="ARBA00022946"/>
    </source>
</evidence>
<keyword evidence="5" id="KW-0809">Transit peptide</keyword>
<dbReference type="PANTHER" id="PTHR12428:SF66">
    <property type="entry name" value="MITOCHONDRIAL INNER MEMBRANE PROTEIN OXA1L"/>
    <property type="match status" value="1"/>
</dbReference>
<evidence type="ECO:0000313" key="12">
    <source>
        <dbReference type="EMBL" id="KAK7055489.1"/>
    </source>
</evidence>
<reference evidence="12 13" key="1">
    <citation type="journal article" date="2024" name="J Genomics">
        <title>Draft genome sequencing and assembly of Favolaschia claudopus CIRM-BRFM 2984 isolated from oak limbs.</title>
        <authorList>
            <person name="Navarro D."/>
            <person name="Drula E."/>
            <person name="Chaduli D."/>
            <person name="Cazenave R."/>
            <person name="Ahrendt S."/>
            <person name="Wang J."/>
            <person name="Lipzen A."/>
            <person name="Daum C."/>
            <person name="Barry K."/>
            <person name="Grigoriev I.V."/>
            <person name="Favel A."/>
            <person name="Rosso M.N."/>
            <person name="Martin F."/>
        </authorList>
    </citation>
    <scope>NUCLEOTIDE SEQUENCE [LARGE SCALE GENOMIC DNA]</scope>
    <source>
        <strain evidence="12 13">CIRM-BRFM 2984</strain>
    </source>
</reference>
<comment type="similarity">
    <text evidence="2 9">Belongs to the OXA1/ALB3/YidC family.</text>
</comment>
<dbReference type="AlphaFoldDB" id="A0AAW0DUJ5"/>
<keyword evidence="7" id="KW-0496">Mitochondrion</keyword>
<feature type="transmembrane region" description="Helical" evidence="10">
    <location>
        <begin position="307"/>
        <end position="326"/>
    </location>
</feature>
<dbReference type="CDD" id="cd20069">
    <property type="entry name" value="5TM_Oxa1-like"/>
    <property type="match status" value="1"/>
</dbReference>
<feature type="transmembrane region" description="Helical" evidence="10">
    <location>
        <begin position="133"/>
        <end position="154"/>
    </location>
</feature>
<organism evidence="12 13">
    <name type="scientific">Favolaschia claudopus</name>
    <dbReference type="NCBI Taxonomy" id="2862362"/>
    <lineage>
        <taxon>Eukaryota</taxon>
        <taxon>Fungi</taxon>
        <taxon>Dikarya</taxon>
        <taxon>Basidiomycota</taxon>
        <taxon>Agaricomycotina</taxon>
        <taxon>Agaricomycetes</taxon>
        <taxon>Agaricomycetidae</taxon>
        <taxon>Agaricales</taxon>
        <taxon>Marasmiineae</taxon>
        <taxon>Mycenaceae</taxon>
        <taxon>Favolaschia</taxon>
    </lineage>
</organism>
<dbReference type="Pfam" id="PF02096">
    <property type="entry name" value="60KD_IMP"/>
    <property type="match status" value="1"/>
</dbReference>
<evidence type="ECO:0000259" key="11">
    <source>
        <dbReference type="Pfam" id="PF02096"/>
    </source>
</evidence>
<comment type="subcellular location">
    <subcellularLocation>
        <location evidence="9">Membrane</location>
        <topology evidence="9">Multi-pass membrane protein</topology>
    </subcellularLocation>
    <subcellularLocation>
        <location evidence="1">Mitochondrion inner membrane</location>
        <topology evidence="1">Multi-pass membrane protein</topology>
    </subcellularLocation>
</comment>
<evidence type="ECO:0000256" key="8">
    <source>
        <dbReference type="ARBA" id="ARBA00023136"/>
    </source>
</evidence>
<protein>
    <submittedName>
        <fullName evidence="12">60Kd inner membrane protein-domain-containing protein</fullName>
    </submittedName>
</protein>
<evidence type="ECO:0000256" key="1">
    <source>
        <dbReference type="ARBA" id="ARBA00004448"/>
    </source>
</evidence>
<dbReference type="InterPro" id="IPR001708">
    <property type="entry name" value="YidC/ALB3/OXA1/COX18"/>
</dbReference>
<evidence type="ECO:0000256" key="6">
    <source>
        <dbReference type="ARBA" id="ARBA00022989"/>
    </source>
</evidence>
<feature type="domain" description="Membrane insertase YidC/Oxa/ALB C-terminal" evidence="11">
    <location>
        <begin position="134"/>
        <end position="326"/>
    </location>
</feature>
<feature type="transmembrane region" description="Helical" evidence="10">
    <location>
        <begin position="252"/>
        <end position="270"/>
    </location>
</feature>
<dbReference type="GO" id="GO:0005743">
    <property type="term" value="C:mitochondrial inner membrane"/>
    <property type="evidence" value="ECO:0007669"/>
    <property type="project" value="UniProtKB-SubCell"/>
</dbReference>
<evidence type="ECO:0000256" key="3">
    <source>
        <dbReference type="ARBA" id="ARBA00022692"/>
    </source>
</evidence>
<evidence type="ECO:0000256" key="7">
    <source>
        <dbReference type="ARBA" id="ARBA00023128"/>
    </source>
</evidence>
<keyword evidence="6 10" id="KW-1133">Transmembrane helix</keyword>
<gene>
    <name evidence="12" type="ORF">R3P38DRAFT_2441565</name>
</gene>
<dbReference type="GO" id="GO:0032977">
    <property type="term" value="F:membrane insertase activity"/>
    <property type="evidence" value="ECO:0007669"/>
    <property type="project" value="InterPro"/>
</dbReference>
<evidence type="ECO:0000256" key="4">
    <source>
        <dbReference type="ARBA" id="ARBA00022792"/>
    </source>
</evidence>
<keyword evidence="4" id="KW-0999">Mitochondrion inner membrane</keyword>
<accession>A0AAW0DUJ5</accession>
<dbReference type="EMBL" id="JAWWNJ010000005">
    <property type="protein sequence ID" value="KAK7055489.1"/>
    <property type="molecule type" value="Genomic_DNA"/>
</dbReference>
<dbReference type="GO" id="GO:0032979">
    <property type="term" value="P:protein insertion into mitochondrial inner membrane from matrix"/>
    <property type="evidence" value="ECO:0007669"/>
    <property type="project" value="TreeGrafter"/>
</dbReference>
<evidence type="ECO:0000313" key="13">
    <source>
        <dbReference type="Proteomes" id="UP001362999"/>
    </source>
</evidence>
<keyword evidence="13" id="KW-1185">Reference proteome</keyword>
<feature type="transmembrane region" description="Helical" evidence="10">
    <location>
        <begin position="202"/>
        <end position="226"/>
    </location>
</feature>
<feature type="transmembrane region" description="Helical" evidence="10">
    <location>
        <begin position="282"/>
        <end position="301"/>
    </location>
</feature>
<feature type="non-terminal residue" evidence="12">
    <location>
        <position position="345"/>
    </location>
</feature>
<dbReference type="InterPro" id="IPR028055">
    <property type="entry name" value="YidC/Oxa/ALB_C"/>
</dbReference>
<name>A0AAW0DUJ5_9AGAR</name>
<keyword evidence="8 10" id="KW-0472">Membrane</keyword>
<keyword evidence="3 9" id="KW-0812">Transmembrane</keyword>
<evidence type="ECO:0000256" key="10">
    <source>
        <dbReference type="SAM" id="Phobius"/>
    </source>
</evidence>